<dbReference type="PANTHER" id="PTHR12534:SF1">
    <property type="entry name" value="SMALL RIBOSOMAL SUBUNIT PROTEIN US2M"/>
    <property type="match status" value="1"/>
</dbReference>
<name>A0ABR2MCZ4_9ASPA</name>
<accession>A0ABR2MCZ4</accession>
<sequence>MTINSSIVCQKLLSTNTHLGCWVAAHHFKVFIGGSRNGIVILDLDKTLICLTLFIL</sequence>
<dbReference type="SUPFAM" id="SSF52313">
    <property type="entry name" value="Ribosomal protein S2"/>
    <property type="match status" value="1"/>
</dbReference>
<gene>
    <name evidence="1" type="ORF">KSP40_PGU003284</name>
</gene>
<dbReference type="InterPro" id="IPR005706">
    <property type="entry name" value="Ribosomal_uS2_bac/mit/plastid"/>
</dbReference>
<dbReference type="Gene3D" id="3.40.50.10490">
    <property type="entry name" value="Glucose-6-phosphate isomerase like protein, domain 1"/>
    <property type="match status" value="1"/>
</dbReference>
<keyword evidence="2" id="KW-1185">Reference proteome</keyword>
<comment type="caution">
    <text evidence="1">The sequence shown here is derived from an EMBL/GenBank/DDBJ whole genome shotgun (WGS) entry which is preliminary data.</text>
</comment>
<dbReference type="InterPro" id="IPR023591">
    <property type="entry name" value="Ribosomal_uS2_flav_dom_sf"/>
</dbReference>
<dbReference type="Proteomes" id="UP001412067">
    <property type="component" value="Unassembled WGS sequence"/>
</dbReference>
<dbReference type="EMBL" id="JBBWWR010000009">
    <property type="protein sequence ID" value="KAK8961747.1"/>
    <property type="molecule type" value="Genomic_DNA"/>
</dbReference>
<protein>
    <submittedName>
        <fullName evidence="1">Uncharacterized protein</fullName>
    </submittedName>
</protein>
<reference evidence="1 2" key="1">
    <citation type="journal article" date="2022" name="Nat. Plants">
        <title>Genomes of leafy and leafless Platanthera orchids illuminate the evolution of mycoheterotrophy.</title>
        <authorList>
            <person name="Li M.H."/>
            <person name="Liu K.W."/>
            <person name="Li Z."/>
            <person name="Lu H.C."/>
            <person name="Ye Q.L."/>
            <person name="Zhang D."/>
            <person name="Wang J.Y."/>
            <person name="Li Y.F."/>
            <person name="Zhong Z.M."/>
            <person name="Liu X."/>
            <person name="Yu X."/>
            <person name="Liu D.K."/>
            <person name="Tu X.D."/>
            <person name="Liu B."/>
            <person name="Hao Y."/>
            <person name="Liao X.Y."/>
            <person name="Jiang Y.T."/>
            <person name="Sun W.H."/>
            <person name="Chen J."/>
            <person name="Chen Y.Q."/>
            <person name="Ai Y."/>
            <person name="Zhai J.W."/>
            <person name="Wu S.S."/>
            <person name="Zhou Z."/>
            <person name="Hsiao Y.Y."/>
            <person name="Wu W.L."/>
            <person name="Chen Y.Y."/>
            <person name="Lin Y.F."/>
            <person name="Hsu J.L."/>
            <person name="Li C.Y."/>
            <person name="Wang Z.W."/>
            <person name="Zhao X."/>
            <person name="Zhong W.Y."/>
            <person name="Ma X.K."/>
            <person name="Ma L."/>
            <person name="Huang J."/>
            <person name="Chen G.Z."/>
            <person name="Huang M.Z."/>
            <person name="Huang L."/>
            <person name="Peng D.H."/>
            <person name="Luo Y.B."/>
            <person name="Zou S.Q."/>
            <person name="Chen S.P."/>
            <person name="Lan S."/>
            <person name="Tsai W.C."/>
            <person name="Van de Peer Y."/>
            <person name="Liu Z.J."/>
        </authorList>
    </citation>
    <scope>NUCLEOTIDE SEQUENCE [LARGE SCALE GENOMIC DNA]</scope>
    <source>
        <strain evidence="1">Lor288</strain>
    </source>
</reference>
<organism evidence="1 2">
    <name type="scientific">Platanthera guangdongensis</name>
    <dbReference type="NCBI Taxonomy" id="2320717"/>
    <lineage>
        <taxon>Eukaryota</taxon>
        <taxon>Viridiplantae</taxon>
        <taxon>Streptophyta</taxon>
        <taxon>Embryophyta</taxon>
        <taxon>Tracheophyta</taxon>
        <taxon>Spermatophyta</taxon>
        <taxon>Magnoliopsida</taxon>
        <taxon>Liliopsida</taxon>
        <taxon>Asparagales</taxon>
        <taxon>Orchidaceae</taxon>
        <taxon>Orchidoideae</taxon>
        <taxon>Orchideae</taxon>
        <taxon>Orchidinae</taxon>
        <taxon>Platanthera</taxon>
    </lineage>
</organism>
<proteinExistence type="predicted"/>
<evidence type="ECO:0000313" key="2">
    <source>
        <dbReference type="Proteomes" id="UP001412067"/>
    </source>
</evidence>
<dbReference type="PANTHER" id="PTHR12534">
    <property type="entry name" value="30S RIBOSOMAL PROTEIN S2 PROKARYOTIC AND ORGANELLAR"/>
    <property type="match status" value="1"/>
</dbReference>
<evidence type="ECO:0000313" key="1">
    <source>
        <dbReference type="EMBL" id="KAK8961747.1"/>
    </source>
</evidence>